<dbReference type="InterPro" id="IPR036291">
    <property type="entry name" value="NAD(P)-bd_dom_sf"/>
</dbReference>
<evidence type="ECO:0000259" key="1">
    <source>
        <dbReference type="Pfam" id="PF01370"/>
    </source>
</evidence>
<feature type="domain" description="NAD-dependent epimerase/dehydratase" evidence="1">
    <location>
        <begin position="3"/>
        <end position="237"/>
    </location>
</feature>
<dbReference type="Gene3D" id="3.40.50.720">
    <property type="entry name" value="NAD(P)-binding Rossmann-like Domain"/>
    <property type="match status" value="1"/>
</dbReference>
<evidence type="ECO:0000313" key="2">
    <source>
        <dbReference type="EMBL" id="SVA69193.1"/>
    </source>
</evidence>
<dbReference type="SUPFAM" id="SSF51735">
    <property type="entry name" value="NAD(P)-binding Rossmann-fold domains"/>
    <property type="match status" value="1"/>
</dbReference>
<sequence>MTVLVTGNLGYVGSVLTPMLSQRGHQVRGLDSGFFKDCLLTPEVEPLEQVIKDIRDIEREDLDGIKAIVHLAGLSNDPLGELDVSLTEAINYDGSMRLGELARDAGVRRLVYASSQSMYGRAATGVELEEDDSEKNPLTAYARTKWKAEQDLMSLRSPGFEVTAFRPSTVYGASPRLRCDIVFNNFVACAYTTGAIEIKSDGTPRRPAVHVLDVCEAFIAGLEADAAIVDGRAFNVGVADGNYTVRQLATAAQTAVPDSQLVFTGEHGTDARTYSVSFDRILTELSEHYRPVWDLEHGGRELHDLFRKVDFSRSEFRGGICNRLTRINELLESGRIDESLRLVRG</sequence>
<dbReference type="CDD" id="cd08946">
    <property type="entry name" value="SDR_e"/>
    <property type="match status" value="1"/>
</dbReference>
<dbReference type="PANTHER" id="PTHR43245">
    <property type="entry name" value="BIFUNCTIONAL POLYMYXIN RESISTANCE PROTEIN ARNA"/>
    <property type="match status" value="1"/>
</dbReference>
<protein>
    <recommendedName>
        <fullName evidence="1">NAD-dependent epimerase/dehydratase domain-containing protein</fullName>
    </recommendedName>
</protein>
<dbReference type="EMBL" id="UINC01016658">
    <property type="protein sequence ID" value="SVA69193.1"/>
    <property type="molecule type" value="Genomic_DNA"/>
</dbReference>
<name>A0A381XY88_9ZZZZ</name>
<dbReference type="InterPro" id="IPR050177">
    <property type="entry name" value="Lipid_A_modif_metabolic_enz"/>
</dbReference>
<organism evidence="2">
    <name type="scientific">marine metagenome</name>
    <dbReference type="NCBI Taxonomy" id="408172"/>
    <lineage>
        <taxon>unclassified sequences</taxon>
        <taxon>metagenomes</taxon>
        <taxon>ecological metagenomes</taxon>
    </lineage>
</organism>
<dbReference type="PANTHER" id="PTHR43245:SF23">
    <property type="entry name" value="NAD(P)-BINDING DOMAIN-CONTAINING PROTEIN"/>
    <property type="match status" value="1"/>
</dbReference>
<proteinExistence type="predicted"/>
<dbReference type="Pfam" id="PF01370">
    <property type="entry name" value="Epimerase"/>
    <property type="match status" value="1"/>
</dbReference>
<reference evidence="2" key="1">
    <citation type="submission" date="2018-05" db="EMBL/GenBank/DDBJ databases">
        <authorList>
            <person name="Lanie J.A."/>
            <person name="Ng W.-L."/>
            <person name="Kazmierczak K.M."/>
            <person name="Andrzejewski T.M."/>
            <person name="Davidsen T.M."/>
            <person name="Wayne K.J."/>
            <person name="Tettelin H."/>
            <person name="Glass J.I."/>
            <person name="Rusch D."/>
            <person name="Podicherti R."/>
            <person name="Tsui H.-C.T."/>
            <person name="Winkler M.E."/>
        </authorList>
    </citation>
    <scope>NUCLEOTIDE SEQUENCE</scope>
</reference>
<dbReference type="AlphaFoldDB" id="A0A381XY88"/>
<accession>A0A381XY88</accession>
<gene>
    <name evidence="2" type="ORF">METZ01_LOCUS122047</name>
</gene>
<dbReference type="InterPro" id="IPR001509">
    <property type="entry name" value="Epimerase_deHydtase"/>
</dbReference>